<organism evidence="1 2">
    <name type="scientific">Mycena metata</name>
    <dbReference type="NCBI Taxonomy" id="1033252"/>
    <lineage>
        <taxon>Eukaryota</taxon>
        <taxon>Fungi</taxon>
        <taxon>Dikarya</taxon>
        <taxon>Basidiomycota</taxon>
        <taxon>Agaricomycotina</taxon>
        <taxon>Agaricomycetes</taxon>
        <taxon>Agaricomycetidae</taxon>
        <taxon>Agaricales</taxon>
        <taxon>Marasmiineae</taxon>
        <taxon>Mycenaceae</taxon>
        <taxon>Mycena</taxon>
    </lineage>
</organism>
<gene>
    <name evidence="1" type="ORF">B0H16DRAFT_1554311</name>
</gene>
<dbReference type="Proteomes" id="UP001215598">
    <property type="component" value="Unassembled WGS sequence"/>
</dbReference>
<name>A0AAD7IS71_9AGAR</name>
<dbReference type="Gene3D" id="3.80.10.10">
    <property type="entry name" value="Ribonuclease Inhibitor"/>
    <property type="match status" value="1"/>
</dbReference>
<dbReference type="AlphaFoldDB" id="A0AAD7IS71"/>
<evidence type="ECO:0008006" key="3">
    <source>
        <dbReference type="Google" id="ProtNLM"/>
    </source>
</evidence>
<proteinExistence type="predicted"/>
<keyword evidence="2" id="KW-1185">Reference proteome</keyword>
<protein>
    <recommendedName>
        <fullName evidence="3">F-box domain-containing protein</fullName>
    </recommendedName>
</protein>
<comment type="caution">
    <text evidence="1">The sequence shown here is derived from an EMBL/GenBank/DDBJ whole genome shotgun (WGS) entry which is preliminary data.</text>
</comment>
<evidence type="ECO:0000313" key="2">
    <source>
        <dbReference type="Proteomes" id="UP001215598"/>
    </source>
</evidence>
<reference evidence="1" key="1">
    <citation type="submission" date="2023-03" db="EMBL/GenBank/DDBJ databases">
        <title>Massive genome expansion in bonnet fungi (Mycena s.s.) driven by repeated elements and novel gene families across ecological guilds.</title>
        <authorList>
            <consortium name="Lawrence Berkeley National Laboratory"/>
            <person name="Harder C.B."/>
            <person name="Miyauchi S."/>
            <person name="Viragh M."/>
            <person name="Kuo A."/>
            <person name="Thoen E."/>
            <person name="Andreopoulos B."/>
            <person name="Lu D."/>
            <person name="Skrede I."/>
            <person name="Drula E."/>
            <person name="Henrissat B."/>
            <person name="Morin E."/>
            <person name="Kohler A."/>
            <person name="Barry K."/>
            <person name="LaButti K."/>
            <person name="Morin E."/>
            <person name="Salamov A."/>
            <person name="Lipzen A."/>
            <person name="Mereny Z."/>
            <person name="Hegedus B."/>
            <person name="Baldrian P."/>
            <person name="Stursova M."/>
            <person name="Weitz H."/>
            <person name="Taylor A."/>
            <person name="Grigoriev I.V."/>
            <person name="Nagy L.G."/>
            <person name="Martin F."/>
            <person name="Kauserud H."/>
        </authorList>
    </citation>
    <scope>NUCLEOTIDE SEQUENCE</scope>
    <source>
        <strain evidence="1">CBHHK182m</strain>
    </source>
</reference>
<sequence>MKMTTELSPSSFHKIVRSFPNLKHLDIRTSQRMNKYSQDLVLLTKLEHLRLQQYRTRRLGPPSWPARLIFPHTEYTSELDLLLPFLPHLARIEICISADIYPASAPSFWDSDSESDWEWDSELDFQLVRSPPGIKVDYSFSVMRHSSGAYVVLQNAQVTDSYSKQIEHV</sequence>
<accession>A0AAD7IS71</accession>
<dbReference type="EMBL" id="JARKIB010000075">
    <property type="protein sequence ID" value="KAJ7747718.1"/>
    <property type="molecule type" value="Genomic_DNA"/>
</dbReference>
<dbReference type="InterPro" id="IPR032675">
    <property type="entry name" value="LRR_dom_sf"/>
</dbReference>
<evidence type="ECO:0000313" key="1">
    <source>
        <dbReference type="EMBL" id="KAJ7747718.1"/>
    </source>
</evidence>